<evidence type="ECO:0000256" key="3">
    <source>
        <dbReference type="SAM" id="MobiDB-lite"/>
    </source>
</evidence>
<dbReference type="GO" id="GO:0016791">
    <property type="term" value="F:phosphatase activity"/>
    <property type="evidence" value="ECO:0007669"/>
    <property type="project" value="TreeGrafter"/>
</dbReference>
<sequence>MVSSVTVVKSSRPGTVRSSDDHSSVDPIAARSVSLGAADVSKPPVRTTWIYLLRHGATAANRAVPYRIQGRGSDLDLDELGRCQALRAAEVLRTIALEAVYSSPLRRARQTAAEIARLHRLEVRVVPELVEADVGAWEGLTWEEVEQRDPDHFAFFLANPGTVPYLGGESFQDVQARVLPALNALATLHPGGRIAVVAHNVVNRAYLAALLNLPISQARGLPQANGGINLIRHDGHPPGRIVTLNAALHLEGLE</sequence>
<feature type="active site" description="Tele-phosphohistidine intermediate" evidence="1">
    <location>
        <position position="55"/>
    </location>
</feature>
<reference evidence="4 5" key="2">
    <citation type="journal article" date="2011" name="Stand. Genomic Sci.">
        <title>Complete genome sequence of Isosphaera pallida type strain (IS1B).</title>
        <authorList>
            <consortium name="US DOE Joint Genome Institute (JGI-PGF)"/>
            <person name="Goker M."/>
            <person name="Cleland D."/>
            <person name="Saunders E."/>
            <person name="Lapidus A."/>
            <person name="Nolan M."/>
            <person name="Lucas S."/>
            <person name="Hammon N."/>
            <person name="Deshpande S."/>
            <person name="Cheng J.F."/>
            <person name="Tapia R."/>
            <person name="Han C."/>
            <person name="Goodwin L."/>
            <person name="Pitluck S."/>
            <person name="Liolios K."/>
            <person name="Pagani I."/>
            <person name="Ivanova N."/>
            <person name="Mavromatis K."/>
            <person name="Pati A."/>
            <person name="Chen A."/>
            <person name="Palaniappan K."/>
            <person name="Land M."/>
            <person name="Hauser L."/>
            <person name="Chang Y.J."/>
            <person name="Jeffries C.D."/>
            <person name="Detter J.C."/>
            <person name="Beck B."/>
            <person name="Woyke T."/>
            <person name="Bristow J."/>
            <person name="Eisen J.A."/>
            <person name="Markowitz V."/>
            <person name="Hugenholtz P."/>
            <person name="Kyrpides N.C."/>
            <person name="Klenk H.P."/>
        </authorList>
    </citation>
    <scope>NUCLEOTIDE SEQUENCE [LARGE SCALE GENOMIC DNA]</scope>
    <source>
        <strain evidence="5">ATCC 43644 / DSM 9630 / IS1B</strain>
    </source>
</reference>
<evidence type="ECO:0000313" key="5">
    <source>
        <dbReference type="Proteomes" id="UP000008631"/>
    </source>
</evidence>
<feature type="compositionally biased region" description="Polar residues" evidence="3">
    <location>
        <begin position="1"/>
        <end position="17"/>
    </location>
</feature>
<name>E8QWM8_ISOPI</name>
<feature type="active site" description="Proton donor/acceptor" evidence="1">
    <location>
        <position position="131"/>
    </location>
</feature>
<dbReference type="EMBL" id="CP002353">
    <property type="protein sequence ID" value="ADV61920.1"/>
    <property type="molecule type" value="Genomic_DNA"/>
</dbReference>
<dbReference type="FunCoup" id="E8QWM8">
    <property type="interactions" value="471"/>
</dbReference>
<dbReference type="InParanoid" id="E8QWM8"/>
<accession>E8QWM8</accession>
<dbReference type="InterPro" id="IPR013078">
    <property type="entry name" value="His_Pase_superF_clade-1"/>
</dbReference>
<evidence type="ECO:0000256" key="2">
    <source>
        <dbReference type="PIRSR" id="PIRSR613078-2"/>
    </source>
</evidence>
<dbReference type="SUPFAM" id="SSF53254">
    <property type="entry name" value="Phosphoglycerate mutase-like"/>
    <property type="match status" value="1"/>
</dbReference>
<protein>
    <submittedName>
        <fullName evidence="4">Phosphoglycerate mutase</fullName>
    </submittedName>
</protein>
<dbReference type="STRING" id="575540.Isop_1334"/>
<dbReference type="PANTHER" id="PTHR48100">
    <property type="entry name" value="BROAD-SPECIFICITY PHOSPHATASE YOR283W-RELATED"/>
    <property type="match status" value="1"/>
</dbReference>
<evidence type="ECO:0000313" key="4">
    <source>
        <dbReference type="EMBL" id="ADV61920.1"/>
    </source>
</evidence>
<feature type="binding site" evidence="2">
    <location>
        <begin position="54"/>
        <end position="61"/>
    </location>
    <ligand>
        <name>substrate</name>
    </ligand>
</feature>
<dbReference type="AlphaFoldDB" id="E8QWM8"/>
<dbReference type="GO" id="GO:0005737">
    <property type="term" value="C:cytoplasm"/>
    <property type="evidence" value="ECO:0007669"/>
    <property type="project" value="TreeGrafter"/>
</dbReference>
<proteinExistence type="predicted"/>
<dbReference type="Gene3D" id="3.40.50.1240">
    <property type="entry name" value="Phosphoglycerate mutase-like"/>
    <property type="match status" value="1"/>
</dbReference>
<dbReference type="PANTHER" id="PTHR48100:SF1">
    <property type="entry name" value="HISTIDINE PHOSPHATASE FAMILY PROTEIN-RELATED"/>
    <property type="match status" value="1"/>
</dbReference>
<feature type="region of interest" description="Disordered" evidence="3">
    <location>
        <begin position="1"/>
        <end position="24"/>
    </location>
</feature>
<dbReference type="eggNOG" id="COG0406">
    <property type="taxonomic scope" value="Bacteria"/>
</dbReference>
<dbReference type="InterPro" id="IPR050275">
    <property type="entry name" value="PGM_Phosphatase"/>
</dbReference>
<evidence type="ECO:0000256" key="1">
    <source>
        <dbReference type="PIRSR" id="PIRSR613078-1"/>
    </source>
</evidence>
<dbReference type="KEGG" id="ipa:Isop_1334"/>
<organism evidence="4 5">
    <name type="scientific">Isosphaera pallida (strain ATCC 43644 / DSM 9630 / IS1B)</name>
    <dbReference type="NCBI Taxonomy" id="575540"/>
    <lineage>
        <taxon>Bacteria</taxon>
        <taxon>Pseudomonadati</taxon>
        <taxon>Planctomycetota</taxon>
        <taxon>Planctomycetia</taxon>
        <taxon>Isosphaerales</taxon>
        <taxon>Isosphaeraceae</taxon>
        <taxon>Isosphaera</taxon>
    </lineage>
</organism>
<dbReference type="CDD" id="cd07067">
    <property type="entry name" value="HP_PGM_like"/>
    <property type="match status" value="1"/>
</dbReference>
<dbReference type="SMART" id="SM00855">
    <property type="entry name" value="PGAM"/>
    <property type="match status" value="1"/>
</dbReference>
<dbReference type="Proteomes" id="UP000008631">
    <property type="component" value="Chromosome"/>
</dbReference>
<reference key="1">
    <citation type="submission" date="2010-11" db="EMBL/GenBank/DDBJ databases">
        <title>The complete sequence of chromosome of Isophaera pallida ATCC 43644.</title>
        <authorList>
            <consortium name="US DOE Joint Genome Institute (JGI-PGF)"/>
            <person name="Lucas S."/>
            <person name="Copeland A."/>
            <person name="Lapidus A."/>
            <person name="Bruce D."/>
            <person name="Goodwin L."/>
            <person name="Pitluck S."/>
            <person name="Kyrpides N."/>
            <person name="Mavromatis K."/>
            <person name="Pagani I."/>
            <person name="Ivanova N."/>
            <person name="Saunders E."/>
            <person name="Brettin T."/>
            <person name="Detter J.C."/>
            <person name="Han C."/>
            <person name="Tapia R."/>
            <person name="Land M."/>
            <person name="Hauser L."/>
            <person name="Markowitz V."/>
            <person name="Cheng J.-F."/>
            <person name="Hugenholtz P."/>
            <person name="Woyke T."/>
            <person name="Wu D."/>
            <person name="Eisen J.A."/>
        </authorList>
    </citation>
    <scope>NUCLEOTIDE SEQUENCE</scope>
    <source>
        <strain>ATCC 43644</strain>
    </source>
</reference>
<gene>
    <name evidence="4" type="ordered locus">Isop_1334</name>
</gene>
<dbReference type="InterPro" id="IPR029033">
    <property type="entry name" value="His_PPase_superfam"/>
</dbReference>
<feature type="binding site" evidence="2">
    <location>
        <position position="107"/>
    </location>
    <ligand>
        <name>substrate</name>
    </ligand>
</feature>
<dbReference type="Pfam" id="PF00300">
    <property type="entry name" value="His_Phos_1"/>
    <property type="match status" value="1"/>
</dbReference>
<keyword evidence="5" id="KW-1185">Reference proteome</keyword>
<dbReference type="HOGENOM" id="CLU_033323_8_4_0"/>